<protein>
    <recommendedName>
        <fullName evidence="1">MOSC domain-containing protein</fullName>
    </recommendedName>
</protein>
<name>A0A2Z2NN57_9GAMM</name>
<keyword evidence="3" id="KW-1185">Reference proteome</keyword>
<dbReference type="EMBL" id="CP018632">
    <property type="protein sequence ID" value="ASJ72826.1"/>
    <property type="molecule type" value="Genomic_DNA"/>
</dbReference>
<dbReference type="InterPro" id="IPR005302">
    <property type="entry name" value="MoCF_Sase_C"/>
</dbReference>
<evidence type="ECO:0000313" key="2">
    <source>
        <dbReference type="EMBL" id="ASJ72826.1"/>
    </source>
</evidence>
<evidence type="ECO:0000259" key="1">
    <source>
        <dbReference type="PROSITE" id="PS51340"/>
    </source>
</evidence>
<dbReference type="GO" id="GO:0030151">
    <property type="term" value="F:molybdenum ion binding"/>
    <property type="evidence" value="ECO:0007669"/>
    <property type="project" value="InterPro"/>
</dbReference>
<sequence length="257" mass="28034">MAIKIEALTRFPIKGLSGQLLDSVTLATGQGFPSDRKFGFARPNSGFDPANPKPLPKGKFYMLARDASLALLDTEYDEDTGILVLTAADISACFDISTDAGKQEASQFLKAYLALPDEESPQLFEASPHRFTDVSVDSVEMMNAVSIINQDSVEAFEKAIGQAVDPRRFRGNVQLSGLSPFSELDMVGQEITVGSARLKIVRRTRRCPATEVNLETGERDMKTPRLLREHYSHMDMGVYAEVVQGGVLSVGSVVELA</sequence>
<dbReference type="OrthoDB" id="581532at2"/>
<reference evidence="2 3" key="1">
    <citation type="submission" date="2016-12" db="EMBL/GenBank/DDBJ databases">
        <authorList>
            <person name="Song W.-J."/>
            <person name="Kurnit D.M."/>
        </authorList>
    </citation>
    <scope>NUCLEOTIDE SEQUENCE [LARGE SCALE GENOMIC DNA]</scope>
    <source>
        <strain evidence="2 3">IMCC3135</strain>
    </source>
</reference>
<gene>
    <name evidence="2" type="ORF">IMCC3135_13705</name>
</gene>
<feature type="domain" description="MOSC" evidence="1">
    <location>
        <begin position="113"/>
        <end position="257"/>
    </location>
</feature>
<organism evidence="2 3">
    <name type="scientific">Granulosicoccus antarcticus IMCC3135</name>
    <dbReference type="NCBI Taxonomy" id="1192854"/>
    <lineage>
        <taxon>Bacteria</taxon>
        <taxon>Pseudomonadati</taxon>
        <taxon>Pseudomonadota</taxon>
        <taxon>Gammaproteobacteria</taxon>
        <taxon>Chromatiales</taxon>
        <taxon>Granulosicoccaceae</taxon>
        <taxon>Granulosicoccus</taxon>
    </lineage>
</organism>
<dbReference type="InterPro" id="IPR011037">
    <property type="entry name" value="Pyrv_Knase-like_insert_dom_sf"/>
</dbReference>
<dbReference type="AlphaFoldDB" id="A0A2Z2NN57"/>
<proteinExistence type="predicted"/>
<dbReference type="RefSeq" id="WP_088918105.1">
    <property type="nucleotide sequence ID" value="NZ_CP018632.1"/>
</dbReference>
<dbReference type="GO" id="GO:0030170">
    <property type="term" value="F:pyridoxal phosphate binding"/>
    <property type="evidence" value="ECO:0007669"/>
    <property type="project" value="InterPro"/>
</dbReference>
<dbReference type="Pfam" id="PF03473">
    <property type="entry name" value="MOSC"/>
    <property type="match status" value="1"/>
</dbReference>
<dbReference type="GO" id="GO:0003824">
    <property type="term" value="F:catalytic activity"/>
    <property type="evidence" value="ECO:0007669"/>
    <property type="project" value="InterPro"/>
</dbReference>
<dbReference type="PROSITE" id="PS51340">
    <property type="entry name" value="MOSC"/>
    <property type="match status" value="1"/>
</dbReference>
<dbReference type="SUPFAM" id="SSF50800">
    <property type="entry name" value="PK beta-barrel domain-like"/>
    <property type="match status" value="1"/>
</dbReference>
<dbReference type="Pfam" id="PF03476">
    <property type="entry name" value="MOSC_N"/>
    <property type="match status" value="1"/>
</dbReference>
<accession>A0A2Z2NN57</accession>
<evidence type="ECO:0000313" key="3">
    <source>
        <dbReference type="Proteomes" id="UP000250079"/>
    </source>
</evidence>
<dbReference type="InterPro" id="IPR005303">
    <property type="entry name" value="MOCOS_middle"/>
</dbReference>
<dbReference type="Gene3D" id="2.40.33.20">
    <property type="entry name" value="PK beta-barrel domain-like"/>
    <property type="match status" value="1"/>
</dbReference>
<dbReference type="KEGG" id="gai:IMCC3135_13705"/>
<dbReference type="Proteomes" id="UP000250079">
    <property type="component" value="Chromosome"/>
</dbReference>